<dbReference type="InterPro" id="IPR050148">
    <property type="entry name" value="Terpene_synthase-like"/>
</dbReference>
<dbReference type="InterPro" id="IPR008930">
    <property type="entry name" value="Terpenoid_cyclase/PrenylTrfase"/>
</dbReference>
<dbReference type="EC" id="4.2.3.61" evidence="7"/>
<comment type="pathway">
    <text evidence="2">Secondary metabolite biosynthesis; terpenoid biosynthesis.</text>
</comment>
<dbReference type="InterPro" id="IPR034741">
    <property type="entry name" value="Terpene_cyclase-like_1_C"/>
</dbReference>
<name>A0A328DG53_9ASTE</name>
<evidence type="ECO:0000256" key="7">
    <source>
        <dbReference type="ARBA" id="ARBA00024390"/>
    </source>
</evidence>
<evidence type="ECO:0000256" key="3">
    <source>
        <dbReference type="ARBA" id="ARBA00022490"/>
    </source>
</evidence>
<dbReference type="EMBL" id="NQVE01000143">
    <property type="protein sequence ID" value="RAL44504.1"/>
    <property type="molecule type" value="Genomic_DNA"/>
</dbReference>
<dbReference type="SFLD" id="SFLDS00005">
    <property type="entry name" value="Isoprenoid_Synthase_Type_I"/>
    <property type="match status" value="1"/>
</dbReference>
<evidence type="ECO:0000256" key="6">
    <source>
        <dbReference type="ARBA" id="ARBA00023239"/>
    </source>
</evidence>
<dbReference type="InterPro" id="IPR001906">
    <property type="entry name" value="Terpene_synth_N"/>
</dbReference>
<dbReference type="InterPro" id="IPR036965">
    <property type="entry name" value="Terpene_synth_N_sf"/>
</dbReference>
<sequence>MALHALLPSIKCSHHFPILLSPKPKKHPQVFLSKIVRESSRRRPLSTYNNYVASASNVAVIGDVEEEEEVVEVEVEDSQRPLEIFTPSPWRSVEIFSSNLLSPLVLESYNKEIQLLKREVNAMLVATAASPDVAETVRVIDVITRLGLSYHFEEDIEFLLNQMFESGEATKVILHNHDLFTVAMMFRVFRQHGYEMSCDVFEKFKGGDGRFKETLSSDAMGLLSMYEAAFLSMPNEDILDEALEFSMLHLKSLVMSSNGNSPLEEVIVAPHLRSHIANALRMPIHKEIPRYGVHQFITYFDQESTKSGVQEESVLRFAKMDYNRLQNLYRHEVCECLRWWKELVPKYSYAKDRLVETYLVALTNYYEPQYSRARVISTKIVMLTFVLDDTYDSYGTLQELECLTEAIQRWNPEAVAGVPKCMKSLYMDITSLFDQINKELMMCDKQIYHEGALSHAIDAIRGISKEFMVSIRTLHERQVPTMDEYMRYRRVTVGGGAGESAAFLGMEKCSDQFNPFLWLQTQPKIHAYVFTICCIKDDIASSSYEAEALPVPVISAIECYMKEHGTTRDEAIKNLEKICENTWKEINKECMALRIAKVPRPYVTVLVNYVRVVEALFKDGEGLRRPDLYMADYMAKLFFDRF</sequence>
<dbReference type="Gene3D" id="1.50.10.130">
    <property type="entry name" value="Terpene synthase, N-terminal domain"/>
    <property type="match status" value="1"/>
</dbReference>
<evidence type="ECO:0000256" key="4">
    <source>
        <dbReference type="ARBA" id="ARBA00022723"/>
    </source>
</evidence>
<dbReference type="FunFam" id="1.50.10.130:FF:000001">
    <property type="entry name" value="Isoprene synthase, chloroplastic"/>
    <property type="match status" value="1"/>
</dbReference>
<comment type="cofactor">
    <cofactor evidence="1">
        <name>Mg(2+)</name>
        <dbReference type="ChEBI" id="CHEBI:18420"/>
    </cofactor>
</comment>
<evidence type="ECO:0000259" key="8">
    <source>
        <dbReference type="Pfam" id="PF01397"/>
    </source>
</evidence>
<proteinExistence type="predicted"/>
<dbReference type="GO" id="GO:0016102">
    <property type="term" value="P:diterpenoid biosynthetic process"/>
    <property type="evidence" value="ECO:0007669"/>
    <property type="project" value="InterPro"/>
</dbReference>
<dbReference type="Proteomes" id="UP000249390">
    <property type="component" value="Unassembled WGS sequence"/>
</dbReference>
<dbReference type="Gene3D" id="1.10.600.10">
    <property type="entry name" value="Farnesyl Diphosphate Synthase"/>
    <property type="match status" value="1"/>
</dbReference>
<evidence type="ECO:0000256" key="2">
    <source>
        <dbReference type="ARBA" id="ARBA00004721"/>
    </source>
</evidence>
<dbReference type="Pfam" id="PF01397">
    <property type="entry name" value="Terpene_synth"/>
    <property type="match status" value="1"/>
</dbReference>
<dbReference type="AlphaFoldDB" id="A0A328DG53"/>
<evidence type="ECO:0000313" key="10">
    <source>
        <dbReference type="EMBL" id="RAL44504.1"/>
    </source>
</evidence>
<dbReference type="GO" id="GO:0010333">
    <property type="term" value="F:terpene synthase activity"/>
    <property type="evidence" value="ECO:0007669"/>
    <property type="project" value="InterPro"/>
</dbReference>
<feature type="domain" description="Terpene synthase N-terminal" evidence="8">
    <location>
        <begin position="107"/>
        <end position="279"/>
    </location>
</feature>
<dbReference type="InterPro" id="IPR008949">
    <property type="entry name" value="Isoprenoid_synthase_dom_sf"/>
</dbReference>
<dbReference type="PANTHER" id="PTHR31225">
    <property type="entry name" value="OS04G0344100 PROTEIN-RELATED"/>
    <property type="match status" value="1"/>
</dbReference>
<dbReference type="SFLD" id="SFLDG01019">
    <property type="entry name" value="Terpene_Cyclase_Like_1_C_Termi"/>
    <property type="match status" value="1"/>
</dbReference>
<feature type="domain" description="Terpene synthase metal-binding" evidence="9">
    <location>
        <begin position="345"/>
        <end position="585"/>
    </location>
</feature>
<evidence type="ECO:0000313" key="11">
    <source>
        <dbReference type="Proteomes" id="UP000249390"/>
    </source>
</evidence>
<dbReference type="InterPro" id="IPR044814">
    <property type="entry name" value="Terpene_cyclase_plant_C1"/>
</dbReference>
<organism evidence="10 11">
    <name type="scientific">Cuscuta australis</name>
    <dbReference type="NCBI Taxonomy" id="267555"/>
    <lineage>
        <taxon>Eukaryota</taxon>
        <taxon>Viridiplantae</taxon>
        <taxon>Streptophyta</taxon>
        <taxon>Embryophyta</taxon>
        <taxon>Tracheophyta</taxon>
        <taxon>Spermatophyta</taxon>
        <taxon>Magnoliopsida</taxon>
        <taxon>eudicotyledons</taxon>
        <taxon>Gunneridae</taxon>
        <taxon>Pentapetalae</taxon>
        <taxon>asterids</taxon>
        <taxon>lamiids</taxon>
        <taxon>Solanales</taxon>
        <taxon>Convolvulaceae</taxon>
        <taxon>Cuscuteae</taxon>
        <taxon>Cuscuta</taxon>
        <taxon>Cuscuta subgen. Grammica</taxon>
        <taxon>Cuscuta sect. Cleistogrammica</taxon>
    </lineage>
</organism>
<evidence type="ECO:0000259" key="9">
    <source>
        <dbReference type="Pfam" id="PF03936"/>
    </source>
</evidence>
<dbReference type="UniPathway" id="UPA00213"/>
<accession>A0A328DG53</accession>
<evidence type="ECO:0000256" key="1">
    <source>
        <dbReference type="ARBA" id="ARBA00001946"/>
    </source>
</evidence>
<keyword evidence="11" id="KW-1185">Reference proteome</keyword>
<dbReference type="GO" id="GO:0000287">
    <property type="term" value="F:magnesium ion binding"/>
    <property type="evidence" value="ECO:0007669"/>
    <property type="project" value="InterPro"/>
</dbReference>
<protein>
    <recommendedName>
        <fullName evidence="7">5-epiaristolochene synthase</fullName>
        <ecNumber evidence="7">4.2.3.61</ecNumber>
    </recommendedName>
</protein>
<reference evidence="10 11" key="1">
    <citation type="submission" date="2018-06" db="EMBL/GenBank/DDBJ databases">
        <title>The Genome of Cuscuta australis (Dodder) Provides Insight into the Evolution of Plant Parasitism.</title>
        <authorList>
            <person name="Liu H."/>
        </authorList>
    </citation>
    <scope>NUCLEOTIDE SEQUENCE [LARGE SCALE GENOMIC DNA]</scope>
    <source>
        <strain evidence="11">cv. Yunnan</strain>
        <tissue evidence="10">Vines</tissue>
    </source>
</reference>
<keyword evidence="6" id="KW-0456">Lyase</keyword>
<dbReference type="GO" id="GO:0102698">
    <property type="term" value="F:5-epi-aristolochene synthase activity"/>
    <property type="evidence" value="ECO:0007669"/>
    <property type="project" value="UniProtKB-EC"/>
</dbReference>
<keyword evidence="4" id="KW-0479">Metal-binding</keyword>
<dbReference type="InterPro" id="IPR005630">
    <property type="entry name" value="Terpene_synthase_metal-bd"/>
</dbReference>
<dbReference type="CDD" id="cd00684">
    <property type="entry name" value="Terpene_cyclase_plant_C1"/>
    <property type="match status" value="1"/>
</dbReference>
<gene>
    <name evidence="10" type="ORF">DM860_011781</name>
</gene>
<dbReference type="PANTHER" id="PTHR31225:SF93">
    <property type="entry name" value="ALPHA-HUMULENE_(-)-(E)-BETA-CARYOPHYLLENE SYNTHASE"/>
    <property type="match status" value="1"/>
</dbReference>
<comment type="caution">
    <text evidence="10">The sequence shown here is derived from an EMBL/GenBank/DDBJ whole genome shotgun (WGS) entry which is preliminary data.</text>
</comment>
<dbReference type="Pfam" id="PF03936">
    <property type="entry name" value="Terpene_synth_C"/>
    <property type="match status" value="1"/>
</dbReference>
<keyword evidence="5" id="KW-0460">Magnesium</keyword>
<evidence type="ECO:0000256" key="5">
    <source>
        <dbReference type="ARBA" id="ARBA00022842"/>
    </source>
</evidence>
<keyword evidence="3" id="KW-0963">Cytoplasm</keyword>
<dbReference type="SUPFAM" id="SSF48239">
    <property type="entry name" value="Terpenoid cyclases/Protein prenyltransferases"/>
    <property type="match status" value="1"/>
</dbReference>
<dbReference type="SUPFAM" id="SSF48576">
    <property type="entry name" value="Terpenoid synthases"/>
    <property type="match status" value="1"/>
</dbReference>